<proteinExistence type="predicted"/>
<evidence type="ECO:0000313" key="2">
    <source>
        <dbReference type="Proteomes" id="UP000035540"/>
    </source>
</evidence>
<dbReference type="KEGG" id="cted:CTEST_03225"/>
<reference evidence="1 2" key="1">
    <citation type="journal article" date="2015" name="Genome Announc.">
        <title>Complete Genome Sequence of the Type Strain Corynebacterium testudinoris DSM 44614, Recovered from Necrotic Lesions in the Mouth of a Tortoise.</title>
        <authorList>
            <person name="Ruckert C."/>
            <person name="Kriete M."/>
            <person name="Jaenicke S."/>
            <person name="Winkler A."/>
            <person name="Tauch A."/>
        </authorList>
    </citation>
    <scope>NUCLEOTIDE SEQUENCE [LARGE SCALE GENOMIC DNA]</scope>
    <source>
        <strain evidence="1 2">DSM 44614</strain>
    </source>
</reference>
<dbReference type="STRING" id="136857.CTEST_03225"/>
<protein>
    <recommendedName>
        <fullName evidence="3">Mycothiol system anti-sigma-R factor</fullName>
    </recommendedName>
</protein>
<sequence length="90" mass="9989">MNADPQRSSESCDCNCEDMQSNLCALFDPATTREEAHAILSRVSSCPDCAGRLQSEHEIRALLKKCCTAEAAPVTLRQRITMEIRVTRFG</sequence>
<evidence type="ECO:0000313" key="1">
    <source>
        <dbReference type="EMBL" id="AKK08100.1"/>
    </source>
</evidence>
<organism evidence="1 2">
    <name type="scientific">Corynebacterium testudinoris</name>
    <dbReference type="NCBI Taxonomy" id="136857"/>
    <lineage>
        <taxon>Bacteria</taxon>
        <taxon>Bacillati</taxon>
        <taxon>Actinomycetota</taxon>
        <taxon>Actinomycetes</taxon>
        <taxon>Mycobacteriales</taxon>
        <taxon>Corynebacteriaceae</taxon>
        <taxon>Corynebacterium</taxon>
    </lineage>
</organism>
<dbReference type="EMBL" id="CP011545">
    <property type="protein sequence ID" value="AKK08100.1"/>
    <property type="molecule type" value="Genomic_DNA"/>
</dbReference>
<dbReference type="OrthoDB" id="4410600at2"/>
<dbReference type="Proteomes" id="UP000035540">
    <property type="component" value="Chromosome"/>
</dbReference>
<name>A0A0G3H5Q4_9CORY</name>
<dbReference type="AlphaFoldDB" id="A0A0G3H5Q4"/>
<evidence type="ECO:0008006" key="3">
    <source>
        <dbReference type="Google" id="ProtNLM"/>
    </source>
</evidence>
<keyword evidence="2" id="KW-1185">Reference proteome</keyword>
<gene>
    <name evidence="1" type="ORF">CTEST_03225</name>
</gene>
<dbReference type="PATRIC" id="fig|136857.5.peg.638"/>
<accession>A0A0G3H5Q4</accession>
<reference evidence="2" key="2">
    <citation type="submission" date="2015-05" db="EMBL/GenBank/DDBJ databases">
        <title>Complete genome sequence of Corynebacterium testudinoris DSM 44614, recovered from necrotic lesions in the mouth of a tortoise.</title>
        <authorList>
            <person name="Ruckert C."/>
            <person name="Albersmeier A."/>
            <person name="Winkler A."/>
            <person name="Tauch A."/>
        </authorList>
    </citation>
    <scope>NUCLEOTIDE SEQUENCE [LARGE SCALE GENOMIC DNA]</scope>
    <source>
        <strain evidence="2">DSM 44614</strain>
    </source>
</reference>